<evidence type="ECO:0000313" key="3">
    <source>
        <dbReference type="EMBL" id="HIQ64848.1"/>
    </source>
</evidence>
<dbReference type="InterPro" id="IPR052712">
    <property type="entry name" value="Acid_resist_chaperone_HdeD"/>
</dbReference>
<feature type="transmembrane region" description="Helical" evidence="2">
    <location>
        <begin position="36"/>
        <end position="57"/>
    </location>
</feature>
<evidence type="ECO:0000256" key="1">
    <source>
        <dbReference type="SAM" id="MobiDB-lite"/>
    </source>
</evidence>
<feature type="transmembrane region" description="Helical" evidence="2">
    <location>
        <begin position="69"/>
        <end position="90"/>
    </location>
</feature>
<comment type="caution">
    <text evidence="3">The sequence shown here is derived from an EMBL/GenBank/DDBJ whole genome shotgun (WGS) entry which is preliminary data.</text>
</comment>
<name>A0A9D1CKT4_9FIRM</name>
<protein>
    <submittedName>
        <fullName evidence="3">DUF308 domain-containing protein</fullName>
    </submittedName>
</protein>
<reference evidence="3" key="1">
    <citation type="submission" date="2020-10" db="EMBL/GenBank/DDBJ databases">
        <authorList>
            <person name="Gilroy R."/>
        </authorList>
    </citation>
    <scope>NUCLEOTIDE SEQUENCE</scope>
    <source>
        <strain evidence="3">CHK165-10780</strain>
    </source>
</reference>
<feature type="transmembrane region" description="Helical" evidence="2">
    <location>
        <begin position="12"/>
        <end position="30"/>
    </location>
</feature>
<gene>
    <name evidence="3" type="ORF">IAC85_03825</name>
</gene>
<sequence length="215" mass="23410">MAKKAQKSELPSIVVSLILFVIGLLLLLYSDTIIKMVSIVLGIVLIVAGIVMIVRYFKEENRTLLTGFNFGYGVISMIAGSALILNPTIVGSLLPFVIGIWVIISSIMRLEGVFYLKQTGSDKWVTPLILAIISLICGILCVFGPFLVASIIVQFIGIIVMIYAVVDIINGISVGQAMPSEKNAKTKDKDDIPDALVEEIKPKKKKGKKAKDDEE</sequence>
<feature type="region of interest" description="Disordered" evidence="1">
    <location>
        <begin position="180"/>
        <end position="215"/>
    </location>
</feature>
<evidence type="ECO:0000313" key="4">
    <source>
        <dbReference type="Proteomes" id="UP000886725"/>
    </source>
</evidence>
<dbReference type="PANTHER" id="PTHR34989:SF1">
    <property type="entry name" value="PROTEIN HDED"/>
    <property type="match status" value="1"/>
</dbReference>
<dbReference type="InterPro" id="IPR005325">
    <property type="entry name" value="DUF308_memb"/>
</dbReference>
<dbReference type="EMBL" id="DVFU01000071">
    <property type="protein sequence ID" value="HIQ64848.1"/>
    <property type="molecule type" value="Genomic_DNA"/>
</dbReference>
<feature type="transmembrane region" description="Helical" evidence="2">
    <location>
        <begin position="155"/>
        <end position="175"/>
    </location>
</feature>
<dbReference type="GO" id="GO:0005886">
    <property type="term" value="C:plasma membrane"/>
    <property type="evidence" value="ECO:0007669"/>
    <property type="project" value="TreeGrafter"/>
</dbReference>
<dbReference type="AlphaFoldDB" id="A0A9D1CKT4"/>
<keyword evidence="2" id="KW-1133">Transmembrane helix</keyword>
<dbReference type="Proteomes" id="UP000886725">
    <property type="component" value="Unassembled WGS sequence"/>
</dbReference>
<accession>A0A9D1CKT4</accession>
<organism evidence="3 4">
    <name type="scientific">Candidatus Faecenecus gallistercoris</name>
    <dbReference type="NCBI Taxonomy" id="2840793"/>
    <lineage>
        <taxon>Bacteria</taxon>
        <taxon>Bacillati</taxon>
        <taxon>Bacillota</taxon>
        <taxon>Bacillota incertae sedis</taxon>
        <taxon>Candidatus Faecenecus</taxon>
    </lineage>
</organism>
<proteinExistence type="predicted"/>
<keyword evidence="2" id="KW-0472">Membrane</keyword>
<dbReference type="Pfam" id="PF03729">
    <property type="entry name" value="DUF308"/>
    <property type="match status" value="2"/>
</dbReference>
<evidence type="ECO:0000256" key="2">
    <source>
        <dbReference type="SAM" id="Phobius"/>
    </source>
</evidence>
<reference evidence="3" key="2">
    <citation type="journal article" date="2021" name="PeerJ">
        <title>Extensive microbial diversity within the chicken gut microbiome revealed by metagenomics and culture.</title>
        <authorList>
            <person name="Gilroy R."/>
            <person name="Ravi A."/>
            <person name="Getino M."/>
            <person name="Pursley I."/>
            <person name="Horton D.L."/>
            <person name="Alikhan N.F."/>
            <person name="Baker D."/>
            <person name="Gharbi K."/>
            <person name="Hall N."/>
            <person name="Watson M."/>
            <person name="Adriaenssens E.M."/>
            <person name="Foster-Nyarko E."/>
            <person name="Jarju S."/>
            <person name="Secka A."/>
            <person name="Antonio M."/>
            <person name="Oren A."/>
            <person name="Chaudhuri R.R."/>
            <person name="La Ragione R."/>
            <person name="Hildebrand F."/>
            <person name="Pallen M.J."/>
        </authorList>
    </citation>
    <scope>NUCLEOTIDE SEQUENCE</scope>
    <source>
        <strain evidence="3">CHK165-10780</strain>
    </source>
</reference>
<dbReference type="PANTHER" id="PTHR34989">
    <property type="entry name" value="PROTEIN HDED"/>
    <property type="match status" value="1"/>
</dbReference>
<feature type="compositionally biased region" description="Basic and acidic residues" evidence="1">
    <location>
        <begin position="182"/>
        <end position="192"/>
    </location>
</feature>
<feature type="transmembrane region" description="Helical" evidence="2">
    <location>
        <begin position="128"/>
        <end position="149"/>
    </location>
</feature>
<feature type="transmembrane region" description="Helical" evidence="2">
    <location>
        <begin position="96"/>
        <end position="116"/>
    </location>
</feature>
<keyword evidence="2" id="KW-0812">Transmembrane</keyword>